<dbReference type="PANTHER" id="PTHR47765:SF2">
    <property type="entry name" value="EXONUCLEASE MUT-7 HOMOLOG"/>
    <property type="match status" value="1"/>
</dbReference>
<dbReference type="InterPro" id="IPR052408">
    <property type="entry name" value="Exonuclease_MUT-7-like"/>
</dbReference>
<dbReference type="GO" id="GO:0003676">
    <property type="term" value="F:nucleic acid binding"/>
    <property type="evidence" value="ECO:0007669"/>
    <property type="project" value="InterPro"/>
</dbReference>
<sequence length="595" mass="67965">MMSTQIFTDFSYFVNMGCKGSVGGDQKNEERLTICLHAFSDLSRISPVIFVYLLKECYLRGTRKATTKFRFLQQQVMQILQNSPKPGPATFIVQSLYILPILGPPYTEGFSHLVISSLRRLQSVQTMPEDISEAKALAAQLFLASIAGFIDHGEGVLIKLVEAVDIRLKNIGEALYGLEANDDCLEKAKAFLEPFLSGLIESHSYMMAVTLLERFSIRKFDQPFLLRLMQENQFKAAEKWATFMGEPMLSILIQKYVDINMVQNAYDLIKKKNLQQEFPYVYYMYKESSLKKLAEKGCWEIAEARARNDRQLVEYLVYLAMEAGYSEYVDELCERYSLEGFMKATESEGSPLDTRFLNLNEFVVDDIVWVDETDGLLRATSHFEGCKVVGVDCEWKPNYVKGSSPNKVSIMQIASEKSVFILDMIKLSKDEPIVLDSCLKRILHSPKILKLGYNLQCDLKQLSHSYGDLECFRHYEMLLDIQNVFKEPRGGLSGLAEKILGSGLNKTRRNSNWEQRPLTQNQMEYAALDAVVLVHIFRHVRTQSLPSGVEDRLLTIEWKSNIVSRMDDNVKQPKKKYRSKVKKGRGQTAVSLKSN</sequence>
<reference evidence="3 4" key="1">
    <citation type="journal article" date="2020" name="IScience">
        <title>Genome Sequencing of the Endangered Kingdonia uniflora (Circaeasteraceae, Ranunculales) Reveals Potential Mechanisms of Evolutionary Specialization.</title>
        <authorList>
            <person name="Sun Y."/>
            <person name="Deng T."/>
            <person name="Zhang A."/>
            <person name="Moore M.J."/>
            <person name="Landis J.B."/>
            <person name="Lin N."/>
            <person name="Zhang H."/>
            <person name="Zhang X."/>
            <person name="Huang J."/>
            <person name="Zhang X."/>
            <person name="Sun H."/>
            <person name="Wang H."/>
        </authorList>
    </citation>
    <scope>NUCLEOTIDE SEQUENCE [LARGE SCALE GENOMIC DNA]</scope>
    <source>
        <strain evidence="3">TB1705</strain>
        <tissue evidence="3">Leaf</tissue>
    </source>
</reference>
<dbReference type="PANTHER" id="PTHR47765">
    <property type="entry name" value="3'-5' EXONUCLEASE DOMAIN-CONTAINING PROTEIN"/>
    <property type="match status" value="1"/>
</dbReference>
<accession>A0A7J7NF34</accession>
<dbReference type="InterPro" id="IPR036397">
    <property type="entry name" value="RNaseH_sf"/>
</dbReference>
<dbReference type="OrthoDB" id="10261556at2759"/>
<name>A0A7J7NF34_9MAGN</name>
<dbReference type="AlphaFoldDB" id="A0A7J7NF34"/>
<protein>
    <recommendedName>
        <fullName evidence="2">3'-5' exonuclease domain-containing protein</fullName>
    </recommendedName>
</protein>
<dbReference type="InterPro" id="IPR002562">
    <property type="entry name" value="3'-5'_exonuclease_dom"/>
</dbReference>
<keyword evidence="4" id="KW-1185">Reference proteome</keyword>
<dbReference type="GO" id="GO:0006139">
    <property type="term" value="P:nucleobase-containing compound metabolic process"/>
    <property type="evidence" value="ECO:0007669"/>
    <property type="project" value="InterPro"/>
</dbReference>
<evidence type="ECO:0000256" key="1">
    <source>
        <dbReference type="SAM" id="MobiDB-lite"/>
    </source>
</evidence>
<dbReference type="Pfam" id="PF01612">
    <property type="entry name" value="DNA_pol_A_exo1"/>
    <property type="match status" value="1"/>
</dbReference>
<dbReference type="GO" id="GO:0008408">
    <property type="term" value="F:3'-5' exonuclease activity"/>
    <property type="evidence" value="ECO:0007669"/>
    <property type="project" value="InterPro"/>
</dbReference>
<dbReference type="SMART" id="SM00474">
    <property type="entry name" value="35EXOc"/>
    <property type="match status" value="1"/>
</dbReference>
<proteinExistence type="predicted"/>
<gene>
    <name evidence="3" type="ORF">GIB67_021862</name>
</gene>
<feature type="compositionally biased region" description="Basic residues" evidence="1">
    <location>
        <begin position="572"/>
        <end position="585"/>
    </location>
</feature>
<organism evidence="3 4">
    <name type="scientific">Kingdonia uniflora</name>
    <dbReference type="NCBI Taxonomy" id="39325"/>
    <lineage>
        <taxon>Eukaryota</taxon>
        <taxon>Viridiplantae</taxon>
        <taxon>Streptophyta</taxon>
        <taxon>Embryophyta</taxon>
        <taxon>Tracheophyta</taxon>
        <taxon>Spermatophyta</taxon>
        <taxon>Magnoliopsida</taxon>
        <taxon>Ranunculales</taxon>
        <taxon>Circaeasteraceae</taxon>
        <taxon>Kingdonia</taxon>
    </lineage>
</organism>
<dbReference type="Proteomes" id="UP000541444">
    <property type="component" value="Unassembled WGS sequence"/>
</dbReference>
<evidence type="ECO:0000313" key="4">
    <source>
        <dbReference type="Proteomes" id="UP000541444"/>
    </source>
</evidence>
<dbReference type="SUPFAM" id="SSF53098">
    <property type="entry name" value="Ribonuclease H-like"/>
    <property type="match status" value="1"/>
</dbReference>
<comment type="caution">
    <text evidence="3">The sequence shown here is derived from an EMBL/GenBank/DDBJ whole genome shotgun (WGS) entry which is preliminary data.</text>
</comment>
<feature type="region of interest" description="Disordered" evidence="1">
    <location>
        <begin position="569"/>
        <end position="595"/>
    </location>
</feature>
<dbReference type="Gene3D" id="3.30.420.10">
    <property type="entry name" value="Ribonuclease H-like superfamily/Ribonuclease H"/>
    <property type="match status" value="1"/>
</dbReference>
<feature type="domain" description="3'-5' exonuclease" evidence="2">
    <location>
        <begin position="367"/>
        <end position="545"/>
    </location>
</feature>
<evidence type="ECO:0000259" key="2">
    <source>
        <dbReference type="SMART" id="SM00474"/>
    </source>
</evidence>
<dbReference type="InterPro" id="IPR012337">
    <property type="entry name" value="RNaseH-like_sf"/>
</dbReference>
<evidence type="ECO:0000313" key="3">
    <source>
        <dbReference type="EMBL" id="KAF6165592.1"/>
    </source>
</evidence>
<dbReference type="EMBL" id="JACGCM010000838">
    <property type="protein sequence ID" value="KAF6165592.1"/>
    <property type="molecule type" value="Genomic_DNA"/>
</dbReference>